<proteinExistence type="predicted"/>
<organism evidence="1 2">
    <name type="scientific">Paraburkholderia phytofirmans OLGA172</name>
    <dbReference type="NCBI Taxonomy" id="1417228"/>
    <lineage>
        <taxon>Bacteria</taxon>
        <taxon>Pseudomonadati</taxon>
        <taxon>Pseudomonadota</taxon>
        <taxon>Betaproteobacteria</taxon>
        <taxon>Burkholderiales</taxon>
        <taxon>Burkholderiaceae</taxon>
        <taxon>Paraburkholderia</taxon>
    </lineage>
</organism>
<dbReference type="Proteomes" id="UP000076852">
    <property type="component" value="Chromosome 1"/>
</dbReference>
<dbReference type="KEGG" id="buz:AYM40_03460"/>
<evidence type="ECO:0000313" key="1">
    <source>
        <dbReference type="EMBL" id="ANB71529.1"/>
    </source>
</evidence>
<keyword evidence="2" id="KW-1185">Reference proteome</keyword>
<sequence>MIQGLANMGTADAEMYADVAGLSDATSEQWSQSLVNPVFGIASVLVNAGKDRFSIMGRQLFY</sequence>
<protein>
    <submittedName>
        <fullName evidence="1">Uncharacterized protein</fullName>
    </submittedName>
</protein>
<accession>A0A160FHB6</accession>
<dbReference type="EMBL" id="CP014578">
    <property type="protein sequence ID" value="ANB71529.1"/>
    <property type="molecule type" value="Genomic_DNA"/>
</dbReference>
<reference evidence="1 2" key="1">
    <citation type="journal article" date="2016" name="Gene">
        <title>PacBio SMRT assembly of a complex multi-replicon genome reveals chlorocatechol degradative operon in a region of genome plasticity.</title>
        <authorList>
            <person name="Ricker N."/>
            <person name="Shen S.Y."/>
            <person name="Goordial J."/>
            <person name="Jin S."/>
            <person name="Fulthorpe R.R."/>
        </authorList>
    </citation>
    <scope>NUCLEOTIDE SEQUENCE [LARGE SCALE GENOMIC DNA]</scope>
    <source>
        <strain evidence="1 2">OLGA172</strain>
    </source>
</reference>
<dbReference type="AlphaFoldDB" id="A0A160FHB6"/>
<evidence type="ECO:0000313" key="2">
    <source>
        <dbReference type="Proteomes" id="UP000076852"/>
    </source>
</evidence>
<dbReference type="STRING" id="1804984.AYM40_03460"/>
<gene>
    <name evidence="1" type="ORF">AYM40_03460</name>
</gene>
<name>A0A160FHB6_9BURK</name>